<evidence type="ECO:0000256" key="1">
    <source>
        <dbReference type="ARBA" id="ARBA00004141"/>
    </source>
</evidence>
<comment type="subcellular location">
    <subcellularLocation>
        <location evidence="1">Membrane</location>
        <topology evidence="1">Multi-pass membrane protein</topology>
    </subcellularLocation>
</comment>
<organism evidence="9 10">
    <name type="scientific">Aquarana catesbeiana</name>
    <name type="common">American bullfrog</name>
    <name type="synonym">Rana catesbeiana</name>
    <dbReference type="NCBI Taxonomy" id="8400"/>
    <lineage>
        <taxon>Eukaryota</taxon>
        <taxon>Metazoa</taxon>
        <taxon>Chordata</taxon>
        <taxon>Craniata</taxon>
        <taxon>Vertebrata</taxon>
        <taxon>Euteleostomi</taxon>
        <taxon>Amphibia</taxon>
        <taxon>Batrachia</taxon>
        <taxon>Anura</taxon>
        <taxon>Neobatrachia</taxon>
        <taxon>Ranoidea</taxon>
        <taxon>Ranidae</taxon>
        <taxon>Aquarana</taxon>
    </lineage>
</organism>
<dbReference type="GO" id="GO:0005524">
    <property type="term" value="F:ATP binding"/>
    <property type="evidence" value="ECO:0007669"/>
    <property type="project" value="UniProtKB-KW"/>
</dbReference>
<keyword evidence="6" id="KW-1133">Transmembrane helix</keyword>
<keyword evidence="5" id="KW-0067">ATP-binding</keyword>
<dbReference type="InterPro" id="IPR003593">
    <property type="entry name" value="AAA+_ATPase"/>
</dbReference>
<dbReference type="AlphaFoldDB" id="A0A2G9RXB8"/>
<dbReference type="PANTHER" id="PTHR24223">
    <property type="entry name" value="ATP-BINDING CASSETTE SUB-FAMILY C"/>
    <property type="match status" value="1"/>
</dbReference>
<protein>
    <recommendedName>
        <fullName evidence="8">ABC transporter domain-containing protein</fullName>
    </recommendedName>
</protein>
<dbReference type="FunFam" id="3.40.50.300:FF:000997">
    <property type="entry name" value="Multidrug resistance-associated protein 1"/>
    <property type="match status" value="1"/>
</dbReference>
<name>A0A2G9RXB8_AQUCT</name>
<evidence type="ECO:0000256" key="3">
    <source>
        <dbReference type="ARBA" id="ARBA00022692"/>
    </source>
</evidence>
<dbReference type="SUPFAM" id="SSF52540">
    <property type="entry name" value="P-loop containing nucleoside triphosphate hydrolases"/>
    <property type="match status" value="1"/>
</dbReference>
<evidence type="ECO:0000256" key="7">
    <source>
        <dbReference type="ARBA" id="ARBA00023136"/>
    </source>
</evidence>
<evidence type="ECO:0000256" key="5">
    <source>
        <dbReference type="ARBA" id="ARBA00022840"/>
    </source>
</evidence>
<dbReference type="CDD" id="cd03250">
    <property type="entry name" value="ABCC_MRP_domain1"/>
    <property type="match status" value="1"/>
</dbReference>
<sequence length="280" mass="30797">TDHAVGFSAASFQWETNGPPILKDLHIKIPEGSLVAVVGQVGSGKSSLLSAILGEMNKLEGTIQRKGSVAYVSQQAWIQNALFQENILFGQAFNKPYYERVLEACALLPDLELLPHGDQTEIGERGVNLSGGQKQRVSLARAVYSNADIYLLDDPLSAVDVHVGKHLFDKIIGQNGLLKNKTRILVTHSLTVLPLVDVIIVMEDGRITQAGNYTDLISKRQDLADLIQTSGAQENLNEKPSNLIKETKNVKTDQRRAPDNLAQKDRCTWKCSRCRSEGKI</sequence>
<keyword evidence="3" id="KW-0812">Transmembrane</keyword>
<evidence type="ECO:0000256" key="4">
    <source>
        <dbReference type="ARBA" id="ARBA00022741"/>
    </source>
</evidence>
<evidence type="ECO:0000313" key="9">
    <source>
        <dbReference type="EMBL" id="PIO32539.1"/>
    </source>
</evidence>
<accession>A0A2G9RXB8</accession>
<dbReference type="Pfam" id="PF00005">
    <property type="entry name" value="ABC_tran"/>
    <property type="match status" value="1"/>
</dbReference>
<dbReference type="EMBL" id="KV932333">
    <property type="protein sequence ID" value="PIO32539.1"/>
    <property type="molecule type" value="Genomic_DNA"/>
</dbReference>
<gene>
    <name evidence="9" type="ORF">AB205_0105230</name>
</gene>
<proteinExistence type="predicted"/>
<evidence type="ECO:0000256" key="2">
    <source>
        <dbReference type="ARBA" id="ARBA00022448"/>
    </source>
</evidence>
<keyword evidence="4" id="KW-0547">Nucleotide-binding</keyword>
<feature type="domain" description="ABC transporter" evidence="8">
    <location>
        <begin position="5"/>
        <end position="229"/>
    </location>
</feature>
<dbReference type="GO" id="GO:0016887">
    <property type="term" value="F:ATP hydrolysis activity"/>
    <property type="evidence" value="ECO:0007669"/>
    <property type="project" value="InterPro"/>
</dbReference>
<evidence type="ECO:0000259" key="8">
    <source>
        <dbReference type="PROSITE" id="PS50893"/>
    </source>
</evidence>
<dbReference type="InterPro" id="IPR003439">
    <property type="entry name" value="ABC_transporter-like_ATP-bd"/>
</dbReference>
<keyword evidence="2" id="KW-0813">Transport</keyword>
<dbReference type="Gene3D" id="3.40.50.300">
    <property type="entry name" value="P-loop containing nucleotide triphosphate hydrolases"/>
    <property type="match status" value="1"/>
</dbReference>
<keyword evidence="10" id="KW-1185">Reference proteome</keyword>
<dbReference type="GO" id="GO:0016020">
    <property type="term" value="C:membrane"/>
    <property type="evidence" value="ECO:0007669"/>
    <property type="project" value="UniProtKB-SubCell"/>
</dbReference>
<keyword evidence="7" id="KW-0472">Membrane</keyword>
<dbReference type="PROSITE" id="PS00211">
    <property type="entry name" value="ABC_TRANSPORTER_1"/>
    <property type="match status" value="1"/>
</dbReference>
<feature type="non-terminal residue" evidence="9">
    <location>
        <position position="280"/>
    </location>
</feature>
<reference evidence="10" key="1">
    <citation type="journal article" date="2017" name="Nat. Commun.">
        <title>The North American bullfrog draft genome provides insight into hormonal regulation of long noncoding RNA.</title>
        <authorList>
            <person name="Hammond S.A."/>
            <person name="Warren R.L."/>
            <person name="Vandervalk B.P."/>
            <person name="Kucuk E."/>
            <person name="Khan H."/>
            <person name="Gibb E.A."/>
            <person name="Pandoh P."/>
            <person name="Kirk H."/>
            <person name="Zhao Y."/>
            <person name="Jones M."/>
            <person name="Mungall A.J."/>
            <person name="Coope R."/>
            <person name="Pleasance S."/>
            <person name="Moore R.A."/>
            <person name="Holt R.A."/>
            <person name="Round J.M."/>
            <person name="Ohora S."/>
            <person name="Walle B.V."/>
            <person name="Veldhoen N."/>
            <person name="Helbing C.C."/>
            <person name="Birol I."/>
        </authorList>
    </citation>
    <scope>NUCLEOTIDE SEQUENCE [LARGE SCALE GENOMIC DNA]</scope>
</reference>
<dbReference type="Proteomes" id="UP000228934">
    <property type="component" value="Unassembled WGS sequence"/>
</dbReference>
<dbReference type="InterPro" id="IPR017871">
    <property type="entry name" value="ABC_transporter-like_CS"/>
</dbReference>
<dbReference type="InterPro" id="IPR027417">
    <property type="entry name" value="P-loop_NTPase"/>
</dbReference>
<dbReference type="PROSITE" id="PS50893">
    <property type="entry name" value="ABC_TRANSPORTER_2"/>
    <property type="match status" value="1"/>
</dbReference>
<dbReference type="InterPro" id="IPR050173">
    <property type="entry name" value="ABC_transporter_C-like"/>
</dbReference>
<dbReference type="SMART" id="SM00382">
    <property type="entry name" value="AAA"/>
    <property type="match status" value="1"/>
</dbReference>
<evidence type="ECO:0000313" key="10">
    <source>
        <dbReference type="Proteomes" id="UP000228934"/>
    </source>
</evidence>
<evidence type="ECO:0000256" key="6">
    <source>
        <dbReference type="ARBA" id="ARBA00022989"/>
    </source>
</evidence>
<dbReference type="PANTHER" id="PTHR24223:SF166">
    <property type="entry name" value="MULTIDRUG RESISTANCE-ASSOCIATED PROTEIN 1-LIKE"/>
    <property type="match status" value="1"/>
</dbReference>
<feature type="non-terminal residue" evidence="9">
    <location>
        <position position="1"/>
    </location>
</feature>
<dbReference type="GO" id="GO:0042626">
    <property type="term" value="F:ATPase-coupled transmembrane transporter activity"/>
    <property type="evidence" value="ECO:0007669"/>
    <property type="project" value="TreeGrafter"/>
</dbReference>
<dbReference type="OrthoDB" id="6500128at2759"/>